<dbReference type="GO" id="GO:0003677">
    <property type="term" value="F:DNA binding"/>
    <property type="evidence" value="ECO:0007669"/>
    <property type="project" value="InterPro"/>
</dbReference>
<dbReference type="EMBL" id="CP029355">
    <property type="protein sequence ID" value="AWK88602.1"/>
    <property type="molecule type" value="Genomic_DNA"/>
</dbReference>
<protein>
    <submittedName>
        <fullName evidence="3">Transcriptional regulator</fullName>
    </submittedName>
</protein>
<dbReference type="RefSeq" id="WP_109331052.1">
    <property type="nucleotide sequence ID" value="NZ_CP029355.1"/>
</dbReference>
<reference evidence="4" key="1">
    <citation type="submission" date="2018-05" db="EMBL/GenBank/DDBJ databases">
        <title>Azospirillum thermophila sp. nov., a novel isolated from hot spring.</title>
        <authorList>
            <person name="Zhao Z."/>
        </authorList>
    </citation>
    <scope>NUCLEOTIDE SEQUENCE [LARGE SCALE GENOMIC DNA]</scope>
    <source>
        <strain evidence="4">CFH 70021</strain>
    </source>
</reference>
<proteinExistence type="predicted"/>
<dbReference type="Gene3D" id="1.10.260.40">
    <property type="entry name" value="lambda repressor-like DNA-binding domains"/>
    <property type="match status" value="1"/>
</dbReference>
<dbReference type="CDD" id="cd00093">
    <property type="entry name" value="HTH_XRE"/>
    <property type="match status" value="1"/>
</dbReference>
<dbReference type="Pfam" id="PF01381">
    <property type="entry name" value="HTH_3"/>
    <property type="match status" value="1"/>
</dbReference>
<feature type="region of interest" description="Disordered" evidence="1">
    <location>
        <begin position="1"/>
        <end position="24"/>
    </location>
</feature>
<dbReference type="InterPro" id="IPR001387">
    <property type="entry name" value="Cro/C1-type_HTH"/>
</dbReference>
<feature type="compositionally biased region" description="Basic residues" evidence="1">
    <location>
        <begin position="8"/>
        <end position="18"/>
    </location>
</feature>
<accession>A0A2S2CVR8</accession>
<dbReference type="SUPFAM" id="SSF47413">
    <property type="entry name" value="lambda repressor-like DNA-binding domains"/>
    <property type="match status" value="1"/>
</dbReference>
<evidence type="ECO:0000313" key="3">
    <source>
        <dbReference type="EMBL" id="AWK88602.1"/>
    </source>
</evidence>
<dbReference type="KEGG" id="azz:DEW08_21125"/>
<keyword evidence="4" id="KW-1185">Reference proteome</keyword>
<dbReference type="AlphaFoldDB" id="A0A2S2CVR8"/>
<dbReference type="OrthoDB" id="7306306at2"/>
<name>A0A2S2CVR8_9PROT</name>
<evidence type="ECO:0000259" key="2">
    <source>
        <dbReference type="PROSITE" id="PS50943"/>
    </source>
</evidence>
<dbReference type="InterPro" id="IPR010982">
    <property type="entry name" value="Lambda_DNA-bd_dom_sf"/>
</dbReference>
<sequence length="92" mass="10644">MTEEFKKPRSPQKSRRQPTAKEDAPTELLIFARNFKKARLEAGLSQRDIMRMTGISQNYISFLERSFYSPSLSYMALLARVVGKPLHELLEP</sequence>
<evidence type="ECO:0000256" key="1">
    <source>
        <dbReference type="SAM" id="MobiDB-lite"/>
    </source>
</evidence>
<feature type="domain" description="HTH cro/C1-type" evidence="2">
    <location>
        <begin position="35"/>
        <end position="89"/>
    </location>
</feature>
<dbReference type="PROSITE" id="PS50943">
    <property type="entry name" value="HTH_CROC1"/>
    <property type="match status" value="1"/>
</dbReference>
<dbReference type="Proteomes" id="UP000245629">
    <property type="component" value="Chromosome 4"/>
</dbReference>
<gene>
    <name evidence="3" type="ORF">DEW08_21125</name>
</gene>
<organism evidence="3 4">
    <name type="scientific">Azospirillum thermophilum</name>
    <dbReference type="NCBI Taxonomy" id="2202148"/>
    <lineage>
        <taxon>Bacteria</taxon>
        <taxon>Pseudomonadati</taxon>
        <taxon>Pseudomonadota</taxon>
        <taxon>Alphaproteobacteria</taxon>
        <taxon>Rhodospirillales</taxon>
        <taxon>Azospirillaceae</taxon>
        <taxon>Azospirillum</taxon>
    </lineage>
</organism>
<dbReference type="SMART" id="SM00530">
    <property type="entry name" value="HTH_XRE"/>
    <property type="match status" value="1"/>
</dbReference>
<evidence type="ECO:0000313" key="4">
    <source>
        <dbReference type="Proteomes" id="UP000245629"/>
    </source>
</evidence>